<comment type="caution">
    <text evidence="2">The sequence shown here is derived from an EMBL/GenBank/DDBJ whole genome shotgun (WGS) entry which is preliminary data.</text>
</comment>
<evidence type="ECO:0000256" key="1">
    <source>
        <dbReference type="SAM" id="SignalP"/>
    </source>
</evidence>
<dbReference type="EMBL" id="JACAPU010000039">
    <property type="protein sequence ID" value="NWB50160.1"/>
    <property type="molecule type" value="Genomic_DNA"/>
</dbReference>
<protein>
    <recommendedName>
        <fullName evidence="4">Secreted protein</fullName>
    </recommendedName>
</protein>
<dbReference type="AlphaFoldDB" id="A0A7Y8BNG6"/>
<name>A0A7Y8BNG6_9PSED</name>
<evidence type="ECO:0000313" key="2">
    <source>
        <dbReference type="EMBL" id="NWB50160.1"/>
    </source>
</evidence>
<dbReference type="RefSeq" id="WP_177145453.1">
    <property type="nucleotide sequence ID" value="NZ_JACAPU010000039.1"/>
</dbReference>
<accession>A0A7Y8BNG6</accession>
<organism evidence="2 3">
    <name type="scientific">Pseudomonas gingeri</name>
    <dbReference type="NCBI Taxonomy" id="117681"/>
    <lineage>
        <taxon>Bacteria</taxon>
        <taxon>Pseudomonadati</taxon>
        <taxon>Pseudomonadota</taxon>
        <taxon>Gammaproteobacteria</taxon>
        <taxon>Pseudomonadales</taxon>
        <taxon>Pseudomonadaceae</taxon>
        <taxon>Pseudomonas</taxon>
    </lineage>
</organism>
<proteinExistence type="predicted"/>
<feature type="signal peptide" evidence="1">
    <location>
        <begin position="1"/>
        <end position="23"/>
    </location>
</feature>
<gene>
    <name evidence="2" type="ORF">HX829_27130</name>
</gene>
<evidence type="ECO:0008006" key="4">
    <source>
        <dbReference type="Google" id="ProtNLM"/>
    </source>
</evidence>
<feature type="chain" id="PRO_5031385205" description="Secreted protein" evidence="1">
    <location>
        <begin position="24"/>
        <end position="99"/>
    </location>
</feature>
<sequence>MRLIHLFAFAAPLALLLPLSAQAAWPAGAKASYMKDCVGAASQSVNPTVAQQHCTCGADVIEKKFTSVEITQLMNSKTMPPEELRERALKEIAVCKVQK</sequence>
<evidence type="ECO:0000313" key="3">
    <source>
        <dbReference type="Proteomes" id="UP000582981"/>
    </source>
</evidence>
<dbReference type="Proteomes" id="UP000582981">
    <property type="component" value="Unassembled WGS sequence"/>
</dbReference>
<reference evidence="2 3" key="1">
    <citation type="submission" date="2020-04" db="EMBL/GenBank/DDBJ databases">
        <title>Molecular characterization of pseudomonads from Agaricus bisporus reveal novel blotch 2 pathogens in Western Europe.</title>
        <authorList>
            <person name="Taparia T."/>
            <person name="Krijger M."/>
            <person name="Haynes E."/>
            <person name="Elpinstone J.G."/>
            <person name="Noble R."/>
            <person name="Van Der Wolf J."/>
        </authorList>
    </citation>
    <scope>NUCLEOTIDE SEQUENCE [LARGE SCALE GENOMIC DNA]</scope>
    <source>
        <strain evidence="2 3">F1001</strain>
    </source>
</reference>
<keyword evidence="1" id="KW-0732">Signal</keyword>